<feature type="compositionally biased region" description="Low complexity" evidence="1">
    <location>
        <begin position="40"/>
        <end position="61"/>
    </location>
</feature>
<feature type="compositionally biased region" description="Polar residues" evidence="1">
    <location>
        <begin position="365"/>
        <end position="379"/>
    </location>
</feature>
<evidence type="ECO:0000313" key="3">
    <source>
        <dbReference type="Proteomes" id="UP000053477"/>
    </source>
</evidence>
<feature type="region of interest" description="Disordered" evidence="1">
    <location>
        <begin position="1"/>
        <end position="295"/>
    </location>
</feature>
<feature type="compositionally biased region" description="Low complexity" evidence="1">
    <location>
        <begin position="151"/>
        <end position="160"/>
    </location>
</feature>
<feature type="compositionally biased region" description="Polar residues" evidence="1">
    <location>
        <begin position="210"/>
        <end position="224"/>
    </location>
</feature>
<reference evidence="2 3" key="1">
    <citation type="submission" date="2015-04" db="EMBL/GenBank/DDBJ databases">
        <title>Complete genome sequence of Schizopora paradoxa KUC8140, a cosmopolitan wood degrader in East Asia.</title>
        <authorList>
            <consortium name="DOE Joint Genome Institute"/>
            <person name="Min B."/>
            <person name="Park H."/>
            <person name="Jang Y."/>
            <person name="Kim J.-J."/>
            <person name="Kim K.H."/>
            <person name="Pangilinan J."/>
            <person name="Lipzen A."/>
            <person name="Riley R."/>
            <person name="Grigoriev I.V."/>
            <person name="Spatafora J.W."/>
            <person name="Choi I.-G."/>
        </authorList>
    </citation>
    <scope>NUCLEOTIDE SEQUENCE [LARGE SCALE GENOMIC DNA]</scope>
    <source>
        <strain evidence="2 3">KUC8140</strain>
    </source>
</reference>
<dbReference type="AlphaFoldDB" id="A0A0H2RSY9"/>
<dbReference type="InParanoid" id="A0A0H2RSY9"/>
<accession>A0A0H2RSY9</accession>
<feature type="compositionally biased region" description="Basic and acidic residues" evidence="1">
    <location>
        <begin position="687"/>
        <end position="700"/>
    </location>
</feature>
<feature type="region of interest" description="Disordered" evidence="1">
    <location>
        <begin position="676"/>
        <end position="700"/>
    </location>
</feature>
<evidence type="ECO:0000256" key="1">
    <source>
        <dbReference type="SAM" id="MobiDB-lite"/>
    </source>
</evidence>
<feature type="compositionally biased region" description="Basic and acidic residues" evidence="1">
    <location>
        <begin position="66"/>
        <end position="83"/>
    </location>
</feature>
<feature type="compositionally biased region" description="Polar residues" evidence="1">
    <location>
        <begin position="116"/>
        <end position="130"/>
    </location>
</feature>
<dbReference type="EMBL" id="KQ085975">
    <property type="protein sequence ID" value="KLO12568.1"/>
    <property type="molecule type" value="Genomic_DNA"/>
</dbReference>
<dbReference type="Proteomes" id="UP000053477">
    <property type="component" value="Unassembled WGS sequence"/>
</dbReference>
<feature type="compositionally biased region" description="Basic and acidic residues" evidence="1">
    <location>
        <begin position="20"/>
        <end position="39"/>
    </location>
</feature>
<evidence type="ECO:0000313" key="2">
    <source>
        <dbReference type="EMBL" id="KLO12568.1"/>
    </source>
</evidence>
<organism evidence="2 3">
    <name type="scientific">Schizopora paradoxa</name>
    <dbReference type="NCBI Taxonomy" id="27342"/>
    <lineage>
        <taxon>Eukaryota</taxon>
        <taxon>Fungi</taxon>
        <taxon>Dikarya</taxon>
        <taxon>Basidiomycota</taxon>
        <taxon>Agaricomycotina</taxon>
        <taxon>Agaricomycetes</taxon>
        <taxon>Hymenochaetales</taxon>
        <taxon>Schizoporaceae</taxon>
        <taxon>Schizopora</taxon>
    </lineage>
</organism>
<keyword evidence="3" id="KW-1185">Reference proteome</keyword>
<feature type="compositionally biased region" description="Polar residues" evidence="1">
    <location>
        <begin position="161"/>
        <end position="172"/>
    </location>
</feature>
<gene>
    <name evidence="2" type="ORF">SCHPADRAFT_941133</name>
</gene>
<proteinExistence type="predicted"/>
<dbReference type="STRING" id="27342.A0A0H2RSY9"/>
<sequence>MTSLKEGSSGNGGSAARKNVIAEREQRKLTRDLQKEQEYANKQQAALNAAKAAAGSGSASSTDGQKNGDEQERRHMQEIREVQESFLSMQGGEGTPKTPPLQLKSSPPPLTERSASRQGNIGDSSGSKTTAPVPDLTPVMMVEDNAKDSSDSGSGPFSDSQQVPNPSPQQEDGTGEDVVMAPPESEQERKLNEAAVKAVLQADAEEQARMQAQSPTPTGSSASQAARKIEEAKAAAAQQSPRTQGLPNRPSPPSRQNSNATPGGASTGGGVSMAQQSSSSSGSSHGSSTTSTSWIPNPVAAFRGLSGAQRSGAGVLNANPSGGSQQDAAIYKEWQNALQENKSLREDKRKLTNSLSEQESHARSLENTVRANENQKRQQAMQINVLSRDLAEARRELDHHRRLVSQLREQYALVDADRLRFATQLSETTKLLESRTLELRTAETFLTKYDDTPGDEVVGIVNDINSQVLNIGGKVAEDITEAFVQNHAKNLERKVNVNVVNELLDVIGPKLVNILLKSDFTEDPTPVQLAIQSMLVNGICTILMWWPILPTNSFSQEFWTLYKSILKSEVQPVASRWRALGSKHYRQSGGADLHTFAVNGMLSHIAKILLVAGVYAPANEHDRRLDEFVRSCVGQSIDVMWHTADAFAQKIREHVHSTDYELMFVTPGEVFDPAQMRAQGAQPPPPKKGEKGRKENAEDNGWRVLCTTDLGLRRITNRGKPGDNNPQLATEVMNKTVVIFEHELEGM</sequence>
<dbReference type="OrthoDB" id="3222645at2759"/>
<feature type="region of interest" description="Disordered" evidence="1">
    <location>
        <begin position="343"/>
        <end position="379"/>
    </location>
</feature>
<feature type="compositionally biased region" description="Low complexity" evidence="1">
    <location>
        <begin position="277"/>
        <end position="293"/>
    </location>
</feature>
<protein>
    <submittedName>
        <fullName evidence="2">Uncharacterized protein</fullName>
    </submittedName>
</protein>
<name>A0A0H2RSY9_9AGAM</name>